<dbReference type="InterPro" id="IPR036388">
    <property type="entry name" value="WH-like_DNA-bd_sf"/>
</dbReference>
<dbReference type="Gene3D" id="1.10.10.10">
    <property type="entry name" value="Winged helix-like DNA-binding domain superfamily/Winged helix DNA-binding domain"/>
    <property type="match status" value="1"/>
</dbReference>
<dbReference type="Proteomes" id="UP001244640">
    <property type="component" value="Unassembled WGS sequence"/>
</dbReference>
<keyword evidence="3" id="KW-0731">Sigma factor</keyword>
<protein>
    <submittedName>
        <fullName evidence="6">RNA polymerase sigma factor (Sigma-70 family)</fullName>
    </submittedName>
</protein>
<dbReference type="PROSITE" id="PS00622">
    <property type="entry name" value="HTH_LUXR_1"/>
    <property type="match status" value="1"/>
</dbReference>
<dbReference type="InterPro" id="IPR007627">
    <property type="entry name" value="RNA_pol_sigma70_r2"/>
</dbReference>
<name>A0ABU0TZV2_9SPHI</name>
<dbReference type="InterPro" id="IPR039425">
    <property type="entry name" value="RNA_pol_sigma-70-like"/>
</dbReference>
<dbReference type="NCBIfam" id="TIGR02937">
    <property type="entry name" value="sigma70-ECF"/>
    <property type="match status" value="1"/>
</dbReference>
<dbReference type="InterPro" id="IPR000792">
    <property type="entry name" value="Tscrpt_reg_LuxR_C"/>
</dbReference>
<evidence type="ECO:0000313" key="6">
    <source>
        <dbReference type="EMBL" id="MDQ1148233.1"/>
    </source>
</evidence>
<reference evidence="6 7" key="1">
    <citation type="submission" date="2023-07" db="EMBL/GenBank/DDBJ databases">
        <title>Functional and genomic diversity of the sorghum phyllosphere microbiome.</title>
        <authorList>
            <person name="Shade A."/>
        </authorList>
    </citation>
    <scope>NUCLEOTIDE SEQUENCE [LARGE SCALE GENOMIC DNA]</scope>
    <source>
        <strain evidence="6 7">SORGH_AS_0892</strain>
    </source>
</reference>
<organism evidence="6 7">
    <name type="scientific">Sphingobacterium zeae</name>
    <dbReference type="NCBI Taxonomy" id="1776859"/>
    <lineage>
        <taxon>Bacteria</taxon>
        <taxon>Pseudomonadati</taxon>
        <taxon>Bacteroidota</taxon>
        <taxon>Sphingobacteriia</taxon>
        <taxon>Sphingobacteriales</taxon>
        <taxon>Sphingobacteriaceae</taxon>
        <taxon>Sphingobacterium</taxon>
    </lineage>
</organism>
<evidence type="ECO:0000256" key="1">
    <source>
        <dbReference type="ARBA" id="ARBA00010641"/>
    </source>
</evidence>
<dbReference type="InterPro" id="IPR013325">
    <property type="entry name" value="RNA_pol_sigma_r2"/>
</dbReference>
<dbReference type="SUPFAM" id="SSF88946">
    <property type="entry name" value="Sigma2 domain of RNA polymerase sigma factors"/>
    <property type="match status" value="1"/>
</dbReference>
<keyword evidence="4" id="KW-0804">Transcription</keyword>
<comment type="caution">
    <text evidence="6">The sequence shown here is derived from an EMBL/GenBank/DDBJ whole genome shotgun (WGS) entry which is preliminary data.</text>
</comment>
<dbReference type="Pfam" id="PF08281">
    <property type="entry name" value="Sigma70_r4_2"/>
    <property type="match status" value="1"/>
</dbReference>
<dbReference type="Gene3D" id="1.10.1740.10">
    <property type="match status" value="1"/>
</dbReference>
<dbReference type="InterPro" id="IPR013249">
    <property type="entry name" value="RNA_pol_sigma70_r4_t2"/>
</dbReference>
<evidence type="ECO:0000313" key="7">
    <source>
        <dbReference type="Proteomes" id="UP001244640"/>
    </source>
</evidence>
<gene>
    <name evidence="6" type="ORF">QE382_000217</name>
</gene>
<proteinExistence type="inferred from homology"/>
<dbReference type="SUPFAM" id="SSF88659">
    <property type="entry name" value="Sigma3 and sigma4 domains of RNA polymerase sigma factors"/>
    <property type="match status" value="1"/>
</dbReference>
<evidence type="ECO:0000256" key="4">
    <source>
        <dbReference type="ARBA" id="ARBA00023163"/>
    </source>
</evidence>
<comment type="similarity">
    <text evidence="1">Belongs to the sigma-70 factor family. ECF subfamily.</text>
</comment>
<sequence>MIKALNLFKALIINRPKENFFKLCNKTSDLASKPKMDKKEIITGLINDFKNRIYATCLNYVGNHDDAKDIFQEICIIIWEKFDSFKQISSVGTWIYRITVNTCLLYIRKQKKLKSHYANILQELDAEIVAEDISVIKEQQLEFIYDQINMLEDFDRLLIILHLEGMKYEEIGKITGITVSNVGVRLNRIKSRIKINKTRNEKHQKF</sequence>
<dbReference type="PANTHER" id="PTHR43133">
    <property type="entry name" value="RNA POLYMERASE ECF-TYPE SIGMA FACTO"/>
    <property type="match status" value="1"/>
</dbReference>
<keyword evidence="7" id="KW-1185">Reference proteome</keyword>
<dbReference type="InterPro" id="IPR013324">
    <property type="entry name" value="RNA_pol_sigma_r3/r4-like"/>
</dbReference>
<dbReference type="InterPro" id="IPR014284">
    <property type="entry name" value="RNA_pol_sigma-70_dom"/>
</dbReference>
<evidence type="ECO:0000259" key="5">
    <source>
        <dbReference type="PROSITE" id="PS00622"/>
    </source>
</evidence>
<evidence type="ECO:0000256" key="2">
    <source>
        <dbReference type="ARBA" id="ARBA00023015"/>
    </source>
</evidence>
<feature type="domain" description="HTH luxR-type" evidence="5">
    <location>
        <begin position="165"/>
        <end position="192"/>
    </location>
</feature>
<evidence type="ECO:0000256" key="3">
    <source>
        <dbReference type="ARBA" id="ARBA00023082"/>
    </source>
</evidence>
<dbReference type="EMBL" id="JAUTBA010000001">
    <property type="protein sequence ID" value="MDQ1148233.1"/>
    <property type="molecule type" value="Genomic_DNA"/>
</dbReference>
<accession>A0ABU0TZV2</accession>
<dbReference type="RefSeq" id="WP_307184339.1">
    <property type="nucleotide sequence ID" value="NZ_JAUTBA010000001.1"/>
</dbReference>
<dbReference type="Pfam" id="PF04542">
    <property type="entry name" value="Sigma70_r2"/>
    <property type="match status" value="1"/>
</dbReference>
<dbReference type="PANTHER" id="PTHR43133:SF45">
    <property type="entry name" value="RNA POLYMERASE ECF-TYPE SIGMA FACTOR"/>
    <property type="match status" value="1"/>
</dbReference>
<keyword evidence="2" id="KW-0805">Transcription regulation</keyword>